<dbReference type="AlphaFoldDB" id="A0A8T1TND3"/>
<reference evidence="2" key="1">
    <citation type="submission" date="2021-01" db="EMBL/GenBank/DDBJ databases">
        <title>Phytophthora aleatoria, a newly-described species from Pinus radiata is distinct from Phytophthora cactorum isolates based on comparative genomics.</title>
        <authorList>
            <person name="Mcdougal R."/>
            <person name="Panda P."/>
            <person name="Williams N."/>
            <person name="Studholme D.J."/>
        </authorList>
    </citation>
    <scope>NUCLEOTIDE SEQUENCE</scope>
    <source>
        <strain evidence="2">NZFS 3830</strain>
    </source>
</reference>
<evidence type="ECO:0000256" key="1">
    <source>
        <dbReference type="SAM" id="MobiDB-lite"/>
    </source>
</evidence>
<feature type="region of interest" description="Disordered" evidence="1">
    <location>
        <begin position="50"/>
        <end position="121"/>
    </location>
</feature>
<protein>
    <submittedName>
        <fullName evidence="2">Uncharacterized protein</fullName>
    </submittedName>
</protein>
<sequence>MEQPHRHPFNTIFLPCNPTVCIFVPHSQTPQSVGPSIVNDDCVAPREVAAGWDRDWNRPPVGHEASQGEASGTSSAATTTTSTRDTPPASSLGLLVSAAATSTSTGATPTSSGVVSTATEI</sequence>
<dbReference type="EMBL" id="JAENGZ010002908">
    <property type="protein sequence ID" value="KAG6942598.1"/>
    <property type="molecule type" value="Genomic_DNA"/>
</dbReference>
<proteinExistence type="predicted"/>
<accession>A0A8T1TND3</accession>
<name>A0A8T1TND3_9STRA</name>
<comment type="caution">
    <text evidence="2">The sequence shown here is derived from an EMBL/GenBank/DDBJ whole genome shotgun (WGS) entry which is preliminary data.</text>
</comment>
<dbReference type="VEuPathDB" id="FungiDB:PC110_g23345"/>
<gene>
    <name evidence="2" type="ORF">JG687_00018970</name>
</gene>
<dbReference type="OrthoDB" id="89715at2759"/>
<organism evidence="2 3">
    <name type="scientific">Phytophthora cactorum</name>
    <dbReference type="NCBI Taxonomy" id="29920"/>
    <lineage>
        <taxon>Eukaryota</taxon>
        <taxon>Sar</taxon>
        <taxon>Stramenopiles</taxon>
        <taxon>Oomycota</taxon>
        <taxon>Peronosporomycetes</taxon>
        <taxon>Peronosporales</taxon>
        <taxon>Peronosporaceae</taxon>
        <taxon>Phytophthora</taxon>
    </lineage>
</organism>
<evidence type="ECO:0000313" key="2">
    <source>
        <dbReference type="EMBL" id="KAG6942598.1"/>
    </source>
</evidence>
<feature type="compositionally biased region" description="Low complexity" evidence="1">
    <location>
        <begin position="64"/>
        <end position="121"/>
    </location>
</feature>
<dbReference type="Proteomes" id="UP000688947">
    <property type="component" value="Unassembled WGS sequence"/>
</dbReference>
<evidence type="ECO:0000313" key="3">
    <source>
        <dbReference type="Proteomes" id="UP000688947"/>
    </source>
</evidence>